<accession>A0A0K9PVZ0</accession>
<dbReference type="OrthoDB" id="684829at2759"/>
<dbReference type="EMBL" id="LFYR01000631">
    <property type="protein sequence ID" value="KMZ72420.1"/>
    <property type="molecule type" value="Genomic_DNA"/>
</dbReference>
<dbReference type="Proteomes" id="UP000036987">
    <property type="component" value="Unassembled WGS sequence"/>
</dbReference>
<evidence type="ECO:0000313" key="4">
    <source>
        <dbReference type="EMBL" id="KMZ72420.1"/>
    </source>
</evidence>
<protein>
    <recommendedName>
        <fullName evidence="6">BHLH domain-containing protein</fullName>
    </recommendedName>
</protein>
<feature type="compositionally biased region" description="Basic and acidic residues" evidence="3">
    <location>
        <begin position="39"/>
        <end position="49"/>
    </location>
</feature>
<dbReference type="OMA" id="FNVERRN"/>
<proteinExistence type="predicted"/>
<dbReference type="InterPro" id="IPR051358">
    <property type="entry name" value="TF_AMS/ICE1/BHLH6-like"/>
</dbReference>
<dbReference type="GO" id="GO:0003700">
    <property type="term" value="F:DNA-binding transcription factor activity"/>
    <property type="evidence" value="ECO:0000318"/>
    <property type="project" value="GO_Central"/>
</dbReference>
<dbReference type="PANTHER" id="PTHR31945:SF15">
    <property type="entry name" value="TRANSCRIPTION FACTOR BHLH61-RELATED"/>
    <property type="match status" value="1"/>
</dbReference>
<sequence>MDGTSILGDTIDYTKELLEKIKGLQEEIDVTSSITTTSDDPKPQRENTFKELNPNGMGCSPETHLSSTLRGERSTPEWRPGVSTLEALGLEIQQCVVSCFNEFGMQASCSEEMEQRTVISTDETKQNLFRNAG</sequence>
<keyword evidence="2" id="KW-0539">Nucleus</keyword>
<dbReference type="PANTHER" id="PTHR31945">
    <property type="entry name" value="TRANSCRIPTION FACTOR SCREAM2-RELATED"/>
    <property type="match status" value="1"/>
</dbReference>
<evidence type="ECO:0000256" key="3">
    <source>
        <dbReference type="SAM" id="MobiDB-lite"/>
    </source>
</evidence>
<organism evidence="4 5">
    <name type="scientific">Zostera marina</name>
    <name type="common">Eelgrass</name>
    <dbReference type="NCBI Taxonomy" id="29655"/>
    <lineage>
        <taxon>Eukaryota</taxon>
        <taxon>Viridiplantae</taxon>
        <taxon>Streptophyta</taxon>
        <taxon>Embryophyta</taxon>
        <taxon>Tracheophyta</taxon>
        <taxon>Spermatophyta</taxon>
        <taxon>Magnoliopsida</taxon>
        <taxon>Liliopsida</taxon>
        <taxon>Zosteraceae</taxon>
        <taxon>Zostera</taxon>
    </lineage>
</organism>
<dbReference type="GO" id="GO:0005634">
    <property type="term" value="C:nucleus"/>
    <property type="evidence" value="ECO:0000318"/>
    <property type="project" value="GO_Central"/>
</dbReference>
<gene>
    <name evidence="4" type="ORF">ZOSMA_164G00010</name>
</gene>
<evidence type="ECO:0000256" key="2">
    <source>
        <dbReference type="ARBA" id="ARBA00023242"/>
    </source>
</evidence>
<dbReference type="AlphaFoldDB" id="A0A0K9PVZ0"/>
<evidence type="ECO:0000313" key="5">
    <source>
        <dbReference type="Proteomes" id="UP000036987"/>
    </source>
</evidence>
<reference evidence="5" key="1">
    <citation type="journal article" date="2016" name="Nature">
        <title>The genome of the seagrass Zostera marina reveals angiosperm adaptation to the sea.</title>
        <authorList>
            <person name="Olsen J.L."/>
            <person name="Rouze P."/>
            <person name="Verhelst B."/>
            <person name="Lin Y.-C."/>
            <person name="Bayer T."/>
            <person name="Collen J."/>
            <person name="Dattolo E."/>
            <person name="De Paoli E."/>
            <person name="Dittami S."/>
            <person name="Maumus F."/>
            <person name="Michel G."/>
            <person name="Kersting A."/>
            <person name="Lauritano C."/>
            <person name="Lohaus R."/>
            <person name="Toepel M."/>
            <person name="Tonon T."/>
            <person name="Vanneste K."/>
            <person name="Amirebrahimi M."/>
            <person name="Brakel J."/>
            <person name="Bostroem C."/>
            <person name="Chovatia M."/>
            <person name="Grimwood J."/>
            <person name="Jenkins J.W."/>
            <person name="Jueterbock A."/>
            <person name="Mraz A."/>
            <person name="Stam W.T."/>
            <person name="Tice H."/>
            <person name="Bornberg-Bauer E."/>
            <person name="Green P.J."/>
            <person name="Pearson G.A."/>
            <person name="Procaccini G."/>
            <person name="Duarte C.M."/>
            <person name="Schmutz J."/>
            <person name="Reusch T.B.H."/>
            <person name="Van de Peer Y."/>
        </authorList>
    </citation>
    <scope>NUCLEOTIDE SEQUENCE [LARGE SCALE GENOMIC DNA]</scope>
    <source>
        <strain evidence="5">cv. Finnish</strain>
    </source>
</reference>
<evidence type="ECO:0008006" key="6">
    <source>
        <dbReference type="Google" id="ProtNLM"/>
    </source>
</evidence>
<comment type="subcellular location">
    <subcellularLocation>
        <location evidence="1">Nucleus</location>
    </subcellularLocation>
</comment>
<feature type="region of interest" description="Disordered" evidence="3">
    <location>
        <begin position="32"/>
        <end position="78"/>
    </location>
</feature>
<dbReference type="GO" id="GO:0043565">
    <property type="term" value="F:sequence-specific DNA binding"/>
    <property type="evidence" value="ECO:0000318"/>
    <property type="project" value="GO_Central"/>
</dbReference>
<comment type="caution">
    <text evidence="4">The sequence shown here is derived from an EMBL/GenBank/DDBJ whole genome shotgun (WGS) entry which is preliminary data.</text>
</comment>
<dbReference type="GO" id="GO:0006355">
    <property type="term" value="P:regulation of DNA-templated transcription"/>
    <property type="evidence" value="ECO:0000318"/>
    <property type="project" value="GO_Central"/>
</dbReference>
<name>A0A0K9PVZ0_ZOSMR</name>
<keyword evidence="5" id="KW-1185">Reference proteome</keyword>
<evidence type="ECO:0000256" key="1">
    <source>
        <dbReference type="ARBA" id="ARBA00004123"/>
    </source>
</evidence>